<dbReference type="PROSITE" id="PS00191">
    <property type="entry name" value="CYTOCHROME_B5_1"/>
    <property type="match status" value="1"/>
</dbReference>
<dbReference type="Proteomes" id="UP001190700">
    <property type="component" value="Unassembled WGS sequence"/>
</dbReference>
<dbReference type="EMBL" id="LGRX02015922">
    <property type="protein sequence ID" value="KAK3262842.1"/>
    <property type="molecule type" value="Genomic_DNA"/>
</dbReference>
<comment type="caution">
    <text evidence="7">The sequence shown here is derived from an EMBL/GenBank/DDBJ whole genome shotgun (WGS) entry which is preliminary data.</text>
</comment>
<feature type="domain" description="Cytochrome b5 heme-binding" evidence="6">
    <location>
        <begin position="17"/>
        <end position="94"/>
    </location>
</feature>
<keyword evidence="1 5" id="KW-0349">Heme</keyword>
<dbReference type="InterPro" id="IPR036400">
    <property type="entry name" value="Cyt_B5-like_heme/steroid_sf"/>
</dbReference>
<comment type="similarity">
    <text evidence="4 5">Belongs to the cytochrome b5 family.</text>
</comment>
<dbReference type="Pfam" id="PF00173">
    <property type="entry name" value="Cyt-b5"/>
    <property type="match status" value="1"/>
</dbReference>
<dbReference type="GO" id="GO:0016020">
    <property type="term" value="C:membrane"/>
    <property type="evidence" value="ECO:0007669"/>
    <property type="project" value="TreeGrafter"/>
</dbReference>
<evidence type="ECO:0000256" key="3">
    <source>
        <dbReference type="ARBA" id="ARBA00023004"/>
    </source>
</evidence>
<sequence length="94" mass="10393">IYLDCPARINVNPTAAKVKLNAEEVAKHNTEESCWFTIDGKVYDATAFISDHPGGKKILLKNAGKDVSEEFEMLHPTNTLKKYSAQVPCLGDLE</sequence>
<reference evidence="7 8" key="1">
    <citation type="journal article" date="2015" name="Genome Biol. Evol.">
        <title>Comparative Genomics of a Bacterivorous Green Alga Reveals Evolutionary Causalities and Consequences of Phago-Mixotrophic Mode of Nutrition.</title>
        <authorList>
            <person name="Burns J.A."/>
            <person name="Paasch A."/>
            <person name="Narechania A."/>
            <person name="Kim E."/>
        </authorList>
    </citation>
    <scope>NUCLEOTIDE SEQUENCE [LARGE SCALE GENOMIC DNA]</scope>
    <source>
        <strain evidence="7 8">PLY_AMNH</strain>
    </source>
</reference>
<name>A0AAE0FNC1_9CHLO</name>
<evidence type="ECO:0000313" key="8">
    <source>
        <dbReference type="Proteomes" id="UP001190700"/>
    </source>
</evidence>
<gene>
    <name evidence="7" type="ORF">CYMTET_28326</name>
</gene>
<evidence type="ECO:0000313" key="7">
    <source>
        <dbReference type="EMBL" id="KAK3262842.1"/>
    </source>
</evidence>
<evidence type="ECO:0000256" key="1">
    <source>
        <dbReference type="ARBA" id="ARBA00022617"/>
    </source>
</evidence>
<dbReference type="GO" id="GO:0020037">
    <property type="term" value="F:heme binding"/>
    <property type="evidence" value="ECO:0007669"/>
    <property type="project" value="UniProtKB-UniRule"/>
</dbReference>
<keyword evidence="8" id="KW-1185">Reference proteome</keyword>
<keyword evidence="3 5" id="KW-0408">Iron</keyword>
<organism evidence="7 8">
    <name type="scientific">Cymbomonas tetramitiformis</name>
    <dbReference type="NCBI Taxonomy" id="36881"/>
    <lineage>
        <taxon>Eukaryota</taxon>
        <taxon>Viridiplantae</taxon>
        <taxon>Chlorophyta</taxon>
        <taxon>Pyramimonadophyceae</taxon>
        <taxon>Pyramimonadales</taxon>
        <taxon>Pyramimonadaceae</taxon>
        <taxon>Cymbomonas</taxon>
    </lineage>
</organism>
<dbReference type="Gene3D" id="3.10.120.10">
    <property type="entry name" value="Cytochrome b5-like heme/steroid binding domain"/>
    <property type="match status" value="1"/>
</dbReference>
<evidence type="ECO:0000256" key="4">
    <source>
        <dbReference type="ARBA" id="ARBA00038168"/>
    </source>
</evidence>
<accession>A0AAE0FNC1</accession>
<protein>
    <recommendedName>
        <fullName evidence="6">Cytochrome b5 heme-binding domain-containing protein</fullName>
    </recommendedName>
</protein>
<dbReference type="SUPFAM" id="SSF55856">
    <property type="entry name" value="Cytochrome b5-like heme/steroid binding domain"/>
    <property type="match status" value="1"/>
</dbReference>
<evidence type="ECO:0000256" key="5">
    <source>
        <dbReference type="RuleBase" id="RU362121"/>
    </source>
</evidence>
<feature type="non-terminal residue" evidence="7">
    <location>
        <position position="1"/>
    </location>
</feature>
<keyword evidence="2 5" id="KW-0479">Metal-binding</keyword>
<dbReference type="PANTHER" id="PTHR19359">
    <property type="entry name" value="CYTOCHROME B5"/>
    <property type="match status" value="1"/>
</dbReference>
<proteinExistence type="inferred from homology"/>
<dbReference type="SMART" id="SM01117">
    <property type="entry name" value="Cyt-b5"/>
    <property type="match status" value="1"/>
</dbReference>
<evidence type="ECO:0000256" key="2">
    <source>
        <dbReference type="ARBA" id="ARBA00022723"/>
    </source>
</evidence>
<dbReference type="AlphaFoldDB" id="A0AAE0FNC1"/>
<evidence type="ECO:0000259" key="6">
    <source>
        <dbReference type="PROSITE" id="PS50255"/>
    </source>
</evidence>
<dbReference type="InterPro" id="IPR001199">
    <property type="entry name" value="Cyt_B5-like_heme/steroid-bd"/>
</dbReference>
<dbReference type="PRINTS" id="PR00363">
    <property type="entry name" value="CYTOCHROMEB5"/>
</dbReference>
<dbReference type="InterPro" id="IPR050668">
    <property type="entry name" value="Cytochrome_b5"/>
</dbReference>
<dbReference type="InterPro" id="IPR018506">
    <property type="entry name" value="Cyt_B5_heme-BS"/>
</dbReference>
<dbReference type="GO" id="GO:0046872">
    <property type="term" value="F:metal ion binding"/>
    <property type="evidence" value="ECO:0007669"/>
    <property type="project" value="UniProtKB-UniRule"/>
</dbReference>
<dbReference type="PROSITE" id="PS50255">
    <property type="entry name" value="CYTOCHROME_B5_2"/>
    <property type="match status" value="1"/>
</dbReference>